<dbReference type="AlphaFoldDB" id="A0A251S6K6"/>
<dbReference type="InParanoid" id="A0A251S6K6"/>
<organism evidence="6 7">
    <name type="scientific">Helianthus annuus</name>
    <name type="common">Common sunflower</name>
    <dbReference type="NCBI Taxonomy" id="4232"/>
    <lineage>
        <taxon>Eukaryota</taxon>
        <taxon>Viridiplantae</taxon>
        <taxon>Streptophyta</taxon>
        <taxon>Embryophyta</taxon>
        <taxon>Tracheophyta</taxon>
        <taxon>Spermatophyta</taxon>
        <taxon>Magnoliopsida</taxon>
        <taxon>eudicotyledons</taxon>
        <taxon>Gunneridae</taxon>
        <taxon>Pentapetalae</taxon>
        <taxon>asterids</taxon>
        <taxon>campanulids</taxon>
        <taxon>Asterales</taxon>
        <taxon>Asteraceae</taxon>
        <taxon>Asteroideae</taxon>
        <taxon>Heliantheae alliance</taxon>
        <taxon>Heliantheae</taxon>
        <taxon>Helianthus</taxon>
    </lineage>
</organism>
<reference evidence="5 7" key="1">
    <citation type="journal article" date="2017" name="Nature">
        <title>The sunflower genome provides insights into oil metabolism, flowering and Asterid evolution.</title>
        <authorList>
            <person name="Badouin H."/>
            <person name="Gouzy J."/>
            <person name="Grassa C.J."/>
            <person name="Murat F."/>
            <person name="Staton S.E."/>
            <person name="Cottret L."/>
            <person name="Lelandais-Briere C."/>
            <person name="Owens G.L."/>
            <person name="Carrere S."/>
            <person name="Mayjonade B."/>
            <person name="Legrand L."/>
            <person name="Gill N."/>
            <person name="Kane N.C."/>
            <person name="Bowers J.E."/>
            <person name="Hubner S."/>
            <person name="Bellec A."/>
            <person name="Berard A."/>
            <person name="Berges H."/>
            <person name="Blanchet N."/>
            <person name="Boniface M.C."/>
            <person name="Brunel D."/>
            <person name="Catrice O."/>
            <person name="Chaidir N."/>
            <person name="Claudel C."/>
            <person name="Donnadieu C."/>
            <person name="Faraut T."/>
            <person name="Fievet G."/>
            <person name="Helmstetter N."/>
            <person name="King M."/>
            <person name="Knapp S.J."/>
            <person name="Lai Z."/>
            <person name="Le Paslier M.C."/>
            <person name="Lippi Y."/>
            <person name="Lorenzon L."/>
            <person name="Mandel J.R."/>
            <person name="Marage G."/>
            <person name="Marchand G."/>
            <person name="Marquand E."/>
            <person name="Bret-Mestries E."/>
            <person name="Morien E."/>
            <person name="Nambeesan S."/>
            <person name="Nguyen T."/>
            <person name="Pegot-Espagnet P."/>
            <person name="Pouilly N."/>
            <person name="Raftis F."/>
            <person name="Sallet E."/>
            <person name="Schiex T."/>
            <person name="Thomas J."/>
            <person name="Vandecasteele C."/>
            <person name="Vares D."/>
            <person name="Vear F."/>
            <person name="Vautrin S."/>
            <person name="Crespi M."/>
            <person name="Mangin B."/>
            <person name="Burke J.M."/>
            <person name="Salse J."/>
            <person name="Munos S."/>
            <person name="Vincourt P."/>
            <person name="Rieseberg L.H."/>
            <person name="Langlade N.B."/>
        </authorList>
    </citation>
    <scope>NUCLEOTIDE SEQUENCE [LARGE SCALE GENOMIC DNA]</scope>
    <source>
        <strain evidence="7">cv. SF193</strain>
        <tissue evidence="5">Leaves</tissue>
    </source>
</reference>
<dbReference type="InterPro" id="IPR001926">
    <property type="entry name" value="TrpB-like_PALP"/>
</dbReference>
<evidence type="ECO:0000256" key="2">
    <source>
        <dbReference type="ARBA" id="ARBA00010869"/>
    </source>
</evidence>
<dbReference type="InterPro" id="IPR036052">
    <property type="entry name" value="TrpB-like_PALP_sf"/>
</dbReference>
<proteinExistence type="inferred from homology"/>
<evidence type="ECO:0000313" key="5">
    <source>
        <dbReference type="EMBL" id="KAF5763286.1"/>
    </source>
</evidence>
<name>A0A251S6K6_HELAN</name>
<dbReference type="EC" id="5.1.1.18" evidence="5"/>
<dbReference type="EC" id="4.3.1.-" evidence="5"/>
<evidence type="ECO:0000259" key="4">
    <source>
        <dbReference type="Pfam" id="PF00291"/>
    </source>
</evidence>
<keyword evidence="7" id="KW-1185">Reference proteome</keyword>
<comment type="cofactor">
    <cofactor evidence="1">
        <name>pyridoxal 5'-phosphate</name>
        <dbReference type="ChEBI" id="CHEBI:597326"/>
    </cofactor>
</comment>
<gene>
    <name evidence="6" type="ORF">HannXRQ_Chr15g0469621</name>
    <name evidence="5" type="ORF">HanXRQr2_Chr15g0678501</name>
</gene>
<dbReference type="STRING" id="4232.A0A251S6K6"/>
<dbReference type="Pfam" id="PF00291">
    <property type="entry name" value="PALP"/>
    <property type="match status" value="1"/>
</dbReference>
<comment type="similarity">
    <text evidence="2">Belongs to the serine/threonine dehydratase family.</text>
</comment>
<dbReference type="EMBL" id="CM007904">
    <property type="protein sequence ID" value="OTF94211.1"/>
    <property type="molecule type" value="Genomic_DNA"/>
</dbReference>
<evidence type="ECO:0000313" key="6">
    <source>
        <dbReference type="EMBL" id="OTF94211.1"/>
    </source>
</evidence>
<dbReference type="OrthoDB" id="4418812at2759"/>
<dbReference type="GO" id="GO:0070179">
    <property type="term" value="P:D-serine biosynthetic process"/>
    <property type="evidence" value="ECO:0000318"/>
    <property type="project" value="GO_Central"/>
</dbReference>
<dbReference type="GO" id="GO:0000287">
    <property type="term" value="F:magnesium ion binding"/>
    <property type="evidence" value="ECO:0000318"/>
    <property type="project" value="GO_Central"/>
</dbReference>
<dbReference type="Gene3D" id="3.40.50.1100">
    <property type="match status" value="3"/>
</dbReference>
<dbReference type="GO" id="GO:0005524">
    <property type="term" value="F:ATP binding"/>
    <property type="evidence" value="ECO:0000318"/>
    <property type="project" value="GO_Central"/>
</dbReference>
<evidence type="ECO:0000313" key="7">
    <source>
        <dbReference type="Proteomes" id="UP000215914"/>
    </source>
</evidence>
<dbReference type="PANTHER" id="PTHR43050:SF1">
    <property type="entry name" value="SERINE RACEMASE"/>
    <property type="match status" value="1"/>
</dbReference>
<accession>A0A251S6K6</accession>
<dbReference type="GO" id="GO:0003941">
    <property type="term" value="F:L-serine ammonia-lyase activity"/>
    <property type="evidence" value="ECO:0000318"/>
    <property type="project" value="GO_Central"/>
</dbReference>
<keyword evidence="5" id="KW-0456">Lyase</keyword>
<dbReference type="EMBL" id="MNCJ02000330">
    <property type="protein sequence ID" value="KAF5763286.1"/>
    <property type="molecule type" value="Genomic_DNA"/>
</dbReference>
<dbReference type="GO" id="GO:0030170">
    <property type="term" value="F:pyridoxal phosphate binding"/>
    <property type="evidence" value="ECO:0000318"/>
    <property type="project" value="GO_Central"/>
</dbReference>
<dbReference type="PANTHER" id="PTHR43050">
    <property type="entry name" value="SERINE / THREONINE RACEMASE FAMILY MEMBER"/>
    <property type="match status" value="1"/>
</dbReference>
<dbReference type="GO" id="GO:0030378">
    <property type="term" value="F:serine racemase activity"/>
    <property type="evidence" value="ECO:0000318"/>
    <property type="project" value="GO_Central"/>
</dbReference>
<reference evidence="6" key="2">
    <citation type="submission" date="2017-02" db="EMBL/GenBank/DDBJ databases">
        <title>Sunflower complete genome.</title>
        <authorList>
            <person name="Langlade N."/>
            <person name="Munos S."/>
        </authorList>
    </citation>
    <scope>NUCLEOTIDE SEQUENCE [LARGE SCALE GENOMIC DNA]</scope>
    <source>
        <tissue evidence="6">Leaves</tissue>
    </source>
</reference>
<feature type="domain" description="Tryptophan synthase beta chain-like PALP" evidence="4">
    <location>
        <begin position="92"/>
        <end position="227"/>
    </location>
</feature>
<reference evidence="5" key="3">
    <citation type="submission" date="2020-06" db="EMBL/GenBank/DDBJ databases">
        <title>Helianthus annuus Genome sequencing and assembly Release 2.</title>
        <authorList>
            <person name="Gouzy J."/>
            <person name="Langlade N."/>
            <person name="Munos S."/>
        </authorList>
    </citation>
    <scope>NUCLEOTIDE SEQUENCE</scope>
    <source>
        <tissue evidence="5">Leaves</tissue>
    </source>
</reference>
<dbReference type="Proteomes" id="UP000215914">
    <property type="component" value="Chromosome 15"/>
</dbReference>
<sequence>MNIYNIDGTSVIKQYANLTPAMRSTALYSLTGKTLSSKCECFKKSGGSKFRGTSKSVFSVTHSSGNHVAALALAANLQRIPAYVVHYHIVTLIIPISGGGLISGVVVGAKSRNPAIRVLGAEPKGADDAAQSKAYGRLITLSHTNTIADGLRASLGDITWPIVRDLVDDIITVDDEEILEAMRYNYEVLKVAVEPSAAIGLAAVLSDNSKKNSRWNCSQNIGIVISGGGNVDLGALWESLSRITRT</sequence>
<dbReference type="Gramene" id="mRNA:HanXRQr2_Chr15g0678501">
    <property type="protein sequence ID" value="mRNA:HanXRQr2_Chr15g0678501"/>
    <property type="gene ID" value="HanXRQr2_Chr15g0678501"/>
</dbReference>
<dbReference type="SUPFAM" id="SSF53686">
    <property type="entry name" value="Tryptophan synthase beta subunit-like PLP-dependent enzymes"/>
    <property type="match status" value="1"/>
</dbReference>
<evidence type="ECO:0000256" key="3">
    <source>
        <dbReference type="ARBA" id="ARBA00022898"/>
    </source>
</evidence>
<protein>
    <submittedName>
        <fullName evidence="5">Ammonia-lyase, Serine racemase</fullName>
        <ecNumber evidence="5">4.3.1.-</ecNumber>
        <ecNumber evidence="5">5.1.1.18</ecNumber>
    </submittedName>
    <submittedName>
        <fullName evidence="6">Putative tryptophan synthase beta subunit-like PLP-dependent enzyme</fullName>
    </submittedName>
</protein>
<keyword evidence="3" id="KW-0663">Pyridoxal phosphate</keyword>
<dbReference type="GO" id="GO:0008721">
    <property type="term" value="F:D-serine ammonia-lyase activity"/>
    <property type="evidence" value="ECO:0000318"/>
    <property type="project" value="GO_Central"/>
</dbReference>
<keyword evidence="5" id="KW-0413">Isomerase</keyword>
<evidence type="ECO:0000256" key="1">
    <source>
        <dbReference type="ARBA" id="ARBA00001933"/>
    </source>
</evidence>